<dbReference type="InterPro" id="IPR027434">
    <property type="entry name" value="Homing_endonucl"/>
</dbReference>
<geneLocation type="mitochondrion" evidence="4"/>
<feature type="domain" description="Homing endonuclease LAGLIDADG" evidence="3">
    <location>
        <begin position="91"/>
        <end position="161"/>
    </location>
</feature>
<dbReference type="InterPro" id="IPR004860">
    <property type="entry name" value="LAGLIDADG_dom"/>
</dbReference>
<accession>A0AAD1PUV6</accession>
<dbReference type="PANTHER" id="PTHR37520:SF1">
    <property type="entry name" value="INTRON-ENCODED DNA ENDONUCLEASE AI2A-RELATED"/>
    <property type="match status" value="1"/>
</dbReference>
<keyword evidence="2" id="KW-0812">Transmembrane</keyword>
<organism evidence="4 5">
    <name type="scientific">Cutaneotrichosporon spelunceum</name>
    <dbReference type="NCBI Taxonomy" id="1672016"/>
    <lineage>
        <taxon>Eukaryota</taxon>
        <taxon>Fungi</taxon>
        <taxon>Dikarya</taxon>
        <taxon>Basidiomycota</taxon>
        <taxon>Agaricomycotina</taxon>
        <taxon>Tremellomycetes</taxon>
        <taxon>Trichosporonales</taxon>
        <taxon>Trichosporonaceae</taxon>
        <taxon>Cutaneotrichosporon</taxon>
    </lineage>
</organism>
<dbReference type="PANTHER" id="PTHR37520">
    <property type="entry name" value="INTRON-ENCODED DNA ENDONUCLEASE AI2A-RELATED"/>
    <property type="match status" value="1"/>
</dbReference>
<evidence type="ECO:0000313" key="4">
    <source>
        <dbReference type="EMBL" id="BEJ18296.1"/>
    </source>
</evidence>
<feature type="transmembrane region" description="Helical" evidence="2">
    <location>
        <begin position="7"/>
        <end position="32"/>
    </location>
</feature>
<name>A0AAD1PUV6_9TREE</name>
<dbReference type="Pfam" id="PF00961">
    <property type="entry name" value="LAGLIDADG_1"/>
    <property type="match status" value="2"/>
</dbReference>
<protein>
    <submittedName>
        <fullName evidence="4">LAGLIDADG homing endonuclease</fullName>
    </submittedName>
</protein>
<evidence type="ECO:0000256" key="1">
    <source>
        <dbReference type="ARBA" id="ARBA00002670"/>
    </source>
</evidence>
<evidence type="ECO:0000256" key="2">
    <source>
        <dbReference type="SAM" id="Phobius"/>
    </source>
</evidence>
<dbReference type="AlphaFoldDB" id="A0AAD1PUV6"/>
<sequence>MRERESLIIGTLAVILQIIYLFPLIVVSKVIIQEFFSNPQVTNAQSIIELYNIITNNPSMLVGTSETVCMLSTIVLTGIAEKDKKVLQWVAGIVDGDGNFHISKKGYVELSVVMEPRDIACLYKLKQMYGGAIKATSHANAVRWRLHHKAGILSVINGLNGLLYNPVRIAQLERVCSLYNVEVISSTPLTYNNGYLSGLFDTDGSVYYNKSSNQAFITISQKERTLLDLLVSVYGGKVYASNKAKTAFKWTISKKVEVLALIDNYFHWYSCVSAKNKKFGLVKQFYYLSSIGALKASPDSELGKSFVQFVERWDATDNPQ</sequence>
<dbReference type="GO" id="GO:0004519">
    <property type="term" value="F:endonuclease activity"/>
    <property type="evidence" value="ECO:0007669"/>
    <property type="project" value="UniProtKB-KW"/>
</dbReference>
<keyword evidence="4" id="KW-0378">Hydrolase</keyword>
<dbReference type="Proteomes" id="UP001222932">
    <property type="component" value="Mitochondrion MT"/>
</dbReference>
<keyword evidence="4" id="KW-0540">Nuclease</keyword>
<evidence type="ECO:0000259" key="3">
    <source>
        <dbReference type="Pfam" id="PF00961"/>
    </source>
</evidence>
<evidence type="ECO:0000313" key="5">
    <source>
        <dbReference type="Proteomes" id="UP001222932"/>
    </source>
</evidence>
<keyword evidence="2" id="KW-0472">Membrane</keyword>
<keyword evidence="2" id="KW-1133">Transmembrane helix</keyword>
<comment type="function">
    <text evidence="1">Mitochondrial DNA endonuclease involved in intron homing.</text>
</comment>
<dbReference type="SUPFAM" id="SSF55608">
    <property type="entry name" value="Homing endonucleases"/>
    <property type="match status" value="2"/>
</dbReference>
<keyword evidence="4" id="KW-0255">Endonuclease</keyword>
<reference evidence="4" key="1">
    <citation type="journal article" date="2023" name="BMC Genomics">
        <title>Chromosome-level genome assemblies of Cutaneotrichosporon spp. (Trichosporonales, Basidiomycota) reveal imbalanced evolution between nucleotide sequences and chromosome synteny.</title>
        <authorList>
            <person name="Kobayashi Y."/>
            <person name="Kayamori A."/>
            <person name="Aoki K."/>
            <person name="Shiwa Y."/>
            <person name="Matsutani M."/>
            <person name="Fujita N."/>
            <person name="Sugita T."/>
            <person name="Iwasaki W."/>
            <person name="Tanaka N."/>
            <person name="Takashima M."/>
        </authorList>
    </citation>
    <scope>NUCLEOTIDE SEQUENCE</scope>
    <source>
        <strain evidence="4">HIS016</strain>
    </source>
</reference>
<feature type="domain" description="Homing endonuclease LAGLIDADG" evidence="3">
    <location>
        <begin position="196"/>
        <end position="286"/>
    </location>
</feature>
<proteinExistence type="predicted"/>
<keyword evidence="4" id="KW-0496">Mitochondrion</keyword>
<dbReference type="Gene3D" id="3.10.28.10">
    <property type="entry name" value="Homing endonucleases"/>
    <property type="match status" value="2"/>
</dbReference>
<keyword evidence="5" id="KW-1185">Reference proteome</keyword>
<gene>
    <name evidence="4" type="primary">lagli</name>
    <name evidence="4" type="ORF">CspeluHIS016_mit080</name>
</gene>
<dbReference type="EMBL" id="AP028247">
    <property type="protein sequence ID" value="BEJ18296.1"/>
    <property type="molecule type" value="Genomic_DNA"/>
</dbReference>